<evidence type="ECO:0000313" key="1">
    <source>
        <dbReference type="EMBL" id="KAK8872096.1"/>
    </source>
</evidence>
<comment type="caution">
    <text evidence="1">The sequence shown here is derived from an EMBL/GenBank/DDBJ whole genome shotgun (WGS) entry which is preliminary data.</text>
</comment>
<protein>
    <submittedName>
        <fullName evidence="1">Uncharacterized protein</fullName>
    </submittedName>
</protein>
<gene>
    <name evidence="1" type="ORF">M9Y10_007854</name>
</gene>
<evidence type="ECO:0000313" key="2">
    <source>
        <dbReference type="Proteomes" id="UP001470230"/>
    </source>
</evidence>
<sequence>MQDQERVGENNLFIEFEGGILPIKSLQILDKINLECYDQIISLIQFTVKSILQTVIQKMFHGFEQISTYINNLELERIPKIITYLSQVVENKIYSTITKKIDQIVPSIQENLKSENFYDFSIQSTSTSQHLQTSLLEIHISPNLEGIFPRSYSVDFHHLISGQIFFDIMQYLFDDSPKSSFDLSYGVIEILKDFVKWPDASSFYRNFFQIFKILKSKYGEWNKDYKQIISDLIIMLDNNMAQENLEFRNQAIINLGDLIKPVDPILYIEFLKKEYSLRAFASDIFNGANINVTTEIDFNQEIFEYSIDKVENNLRFLVLPKYDNINDTETDMSDDEDHIIIEISLYLVFKYQIDYPDEIDNLDQNAHSLFNKAIENGYIKRIDNQALEECNDLLEALENVISQISEIGI</sequence>
<dbReference type="Proteomes" id="UP001470230">
    <property type="component" value="Unassembled WGS sequence"/>
</dbReference>
<keyword evidence="2" id="KW-1185">Reference proteome</keyword>
<proteinExistence type="predicted"/>
<accession>A0ABR2J3D5</accession>
<reference evidence="1 2" key="1">
    <citation type="submission" date="2024-04" db="EMBL/GenBank/DDBJ databases">
        <title>Tritrichomonas musculus Genome.</title>
        <authorList>
            <person name="Alves-Ferreira E."/>
            <person name="Grigg M."/>
            <person name="Lorenzi H."/>
            <person name="Galac M."/>
        </authorList>
    </citation>
    <scope>NUCLEOTIDE SEQUENCE [LARGE SCALE GENOMIC DNA]</scope>
    <source>
        <strain evidence="1 2">EAF2021</strain>
    </source>
</reference>
<name>A0ABR2J3D5_9EUKA</name>
<dbReference type="EMBL" id="JAPFFF010000013">
    <property type="protein sequence ID" value="KAK8872096.1"/>
    <property type="molecule type" value="Genomic_DNA"/>
</dbReference>
<organism evidence="1 2">
    <name type="scientific">Tritrichomonas musculus</name>
    <dbReference type="NCBI Taxonomy" id="1915356"/>
    <lineage>
        <taxon>Eukaryota</taxon>
        <taxon>Metamonada</taxon>
        <taxon>Parabasalia</taxon>
        <taxon>Tritrichomonadida</taxon>
        <taxon>Tritrichomonadidae</taxon>
        <taxon>Tritrichomonas</taxon>
    </lineage>
</organism>